<dbReference type="GO" id="GO:0006913">
    <property type="term" value="P:nucleocytoplasmic transport"/>
    <property type="evidence" value="ECO:0007669"/>
    <property type="project" value="TreeGrafter"/>
</dbReference>
<keyword evidence="1" id="KW-0343">GTPase activation</keyword>
<dbReference type="InterPro" id="IPR032675">
    <property type="entry name" value="LRR_dom_sf"/>
</dbReference>
<evidence type="ECO:0000256" key="4">
    <source>
        <dbReference type="SAM" id="MobiDB-lite"/>
    </source>
</evidence>
<dbReference type="EMBL" id="HG806061">
    <property type="protein sequence ID" value="CDW56623.1"/>
    <property type="molecule type" value="Genomic_DNA"/>
</dbReference>
<accession>A0A077ZAE9</accession>
<feature type="compositionally biased region" description="Basic and acidic residues" evidence="4">
    <location>
        <begin position="392"/>
        <end position="408"/>
    </location>
</feature>
<feature type="region of interest" description="Disordered" evidence="4">
    <location>
        <begin position="375"/>
        <end position="408"/>
    </location>
</feature>
<proteinExistence type="predicted"/>
<dbReference type="AlphaFoldDB" id="A0A077ZAE9"/>
<keyword evidence="6" id="KW-1185">Reference proteome</keyword>
<evidence type="ECO:0000313" key="5">
    <source>
        <dbReference type="EMBL" id="CDW56623.1"/>
    </source>
</evidence>
<dbReference type="GO" id="GO:0031267">
    <property type="term" value="F:small GTPase binding"/>
    <property type="evidence" value="ECO:0007669"/>
    <property type="project" value="TreeGrafter"/>
</dbReference>
<evidence type="ECO:0000256" key="1">
    <source>
        <dbReference type="ARBA" id="ARBA00022468"/>
    </source>
</evidence>
<evidence type="ECO:0000256" key="2">
    <source>
        <dbReference type="ARBA" id="ARBA00022614"/>
    </source>
</evidence>
<keyword evidence="3" id="KW-0677">Repeat</keyword>
<dbReference type="SUPFAM" id="SSF52047">
    <property type="entry name" value="RNI-like"/>
    <property type="match status" value="1"/>
</dbReference>
<dbReference type="GO" id="GO:0005096">
    <property type="term" value="F:GTPase activator activity"/>
    <property type="evidence" value="ECO:0007669"/>
    <property type="project" value="UniProtKB-KW"/>
</dbReference>
<reference evidence="5" key="2">
    <citation type="submission" date="2014-03" db="EMBL/GenBank/DDBJ databases">
        <title>The whipworm genome and dual-species transcriptomics of an intimate host-pathogen interaction.</title>
        <authorList>
            <person name="Foth B.J."/>
            <person name="Tsai I.J."/>
            <person name="Reid A.J."/>
            <person name="Bancroft A.J."/>
            <person name="Nichol S."/>
            <person name="Tracey A."/>
            <person name="Holroyd N."/>
            <person name="Cotton J.A."/>
            <person name="Stanley E.J."/>
            <person name="Zarowiecki M."/>
            <person name="Liu J.Z."/>
            <person name="Huckvale T."/>
            <person name="Cooper P.J."/>
            <person name="Grencis R.K."/>
            <person name="Berriman M."/>
        </authorList>
    </citation>
    <scope>NUCLEOTIDE SEQUENCE [LARGE SCALE GENOMIC DNA]</scope>
</reference>
<dbReference type="InterPro" id="IPR001611">
    <property type="entry name" value="Leu-rich_rpt"/>
</dbReference>
<protein>
    <submittedName>
        <fullName evidence="5">Ran GTPase-activating protein 1</fullName>
    </submittedName>
</protein>
<gene>
    <name evidence="5" type="ORF">TTRE_0000490301</name>
</gene>
<dbReference type="SMART" id="SM00368">
    <property type="entry name" value="LRR_RI"/>
    <property type="match status" value="7"/>
</dbReference>
<dbReference type="GO" id="GO:0005829">
    <property type="term" value="C:cytosol"/>
    <property type="evidence" value="ECO:0007669"/>
    <property type="project" value="TreeGrafter"/>
</dbReference>
<dbReference type="GO" id="GO:0048471">
    <property type="term" value="C:perinuclear region of cytoplasm"/>
    <property type="evidence" value="ECO:0007669"/>
    <property type="project" value="TreeGrafter"/>
</dbReference>
<sequence>MEARDSALTSDLENLSLTNDTDGIISYDGCKRFLEKDSDVQDMVDKIQKSVKCETIVLRGNSFGPVAARQLGRVLSKKKDLKKAILSDIFTKRGLDQLPLALNHLMTAISASDCRLRVLDLSDNAFGPVGAKEVGQFLSSPSAIQLEEILLTNNGLGTGGGKIIAESLKELLSNAKQADVQPSLRRFIVGRNRLENGGAIALAEVFAEFGSLEEICMPQNGITKEGIASLAKAFSKNPNLRVIDLCDNTFSYYGSEKMAEALLPLEKLEILNFDDCLLTNEGATAICKALRDGCNCLKLLIGNRFGLKAIDEISARADKLGISLGSFSEDEGSSSAISSCTYEESEDDFSHDEINAQIKTDGSAEEVEKVATKMDNIPSEKRSTVPEGESYAEAKSDGEKADEKSGSEKVEVKEDEFKILEFLVNVCYLPAKAIQQIQETPELLGDSKKLLKTVRPQDLAKIAFGLGSVSSDSALENLKDNIWEVFDECLRIGSKTSGKNCSFSGWLILSFCSAEHSKMMPPEGARGAFEMLERAIKEDYFTEGSSALFADYIRSNPALMKKDYIVSFLNAAEKLSDTNGNGSLNQAKP</sequence>
<dbReference type="OrthoDB" id="184583at2759"/>
<feature type="compositionally biased region" description="Basic and acidic residues" evidence="4">
    <location>
        <begin position="375"/>
        <end position="384"/>
    </location>
</feature>
<dbReference type="PANTHER" id="PTHR24113:SF12">
    <property type="entry name" value="RAN GTPASE-ACTIVATING PROTEIN 1"/>
    <property type="match status" value="1"/>
</dbReference>
<dbReference type="CDD" id="cd00116">
    <property type="entry name" value="LRR_RI"/>
    <property type="match status" value="1"/>
</dbReference>
<evidence type="ECO:0000313" key="6">
    <source>
        <dbReference type="Proteomes" id="UP000030665"/>
    </source>
</evidence>
<dbReference type="Gene3D" id="3.80.10.10">
    <property type="entry name" value="Ribonuclease Inhibitor"/>
    <property type="match status" value="1"/>
</dbReference>
<dbReference type="PANTHER" id="PTHR24113">
    <property type="entry name" value="RAN GTPASE-ACTIVATING PROTEIN 1"/>
    <property type="match status" value="1"/>
</dbReference>
<dbReference type="InterPro" id="IPR027038">
    <property type="entry name" value="RanGap"/>
</dbReference>
<organism evidence="5 6">
    <name type="scientific">Trichuris trichiura</name>
    <name type="common">Whipworm</name>
    <name type="synonym">Trichocephalus trichiurus</name>
    <dbReference type="NCBI Taxonomy" id="36087"/>
    <lineage>
        <taxon>Eukaryota</taxon>
        <taxon>Metazoa</taxon>
        <taxon>Ecdysozoa</taxon>
        <taxon>Nematoda</taxon>
        <taxon>Enoplea</taxon>
        <taxon>Dorylaimia</taxon>
        <taxon>Trichinellida</taxon>
        <taxon>Trichuridae</taxon>
        <taxon>Trichuris</taxon>
    </lineage>
</organism>
<keyword evidence="2" id="KW-0433">Leucine-rich repeat</keyword>
<name>A0A077ZAE9_TRITR</name>
<dbReference type="Pfam" id="PF13516">
    <property type="entry name" value="LRR_6"/>
    <property type="match status" value="2"/>
</dbReference>
<reference evidence="5" key="1">
    <citation type="submission" date="2014-01" db="EMBL/GenBank/DDBJ databases">
        <authorList>
            <person name="Aslett M."/>
        </authorList>
    </citation>
    <scope>NUCLEOTIDE SEQUENCE</scope>
</reference>
<dbReference type="STRING" id="36087.A0A077ZAE9"/>
<dbReference type="Proteomes" id="UP000030665">
    <property type="component" value="Unassembled WGS sequence"/>
</dbReference>
<evidence type="ECO:0000256" key="3">
    <source>
        <dbReference type="ARBA" id="ARBA00022737"/>
    </source>
</evidence>
<dbReference type="GO" id="GO:0005634">
    <property type="term" value="C:nucleus"/>
    <property type="evidence" value="ECO:0007669"/>
    <property type="project" value="TreeGrafter"/>
</dbReference>